<gene>
    <name evidence="1" type="ORF">FMM05_08655</name>
</gene>
<dbReference type="Proteomes" id="UP000320643">
    <property type="component" value="Unassembled WGS sequence"/>
</dbReference>
<evidence type="ECO:0000313" key="2">
    <source>
        <dbReference type="Proteomes" id="UP000320643"/>
    </source>
</evidence>
<keyword evidence="2" id="KW-1185">Reference proteome</keyword>
<evidence type="ECO:0000313" key="1">
    <source>
        <dbReference type="EMBL" id="TRW25364.1"/>
    </source>
</evidence>
<name>A0A552V4F9_9FLAO</name>
<protein>
    <submittedName>
        <fullName evidence="1">Uncharacterized protein</fullName>
    </submittedName>
</protein>
<reference evidence="1 2" key="1">
    <citation type="submission" date="2019-07" db="EMBL/GenBank/DDBJ databases">
        <title>Flavobacterium sp. nov., isolated from glacier ice.</title>
        <authorList>
            <person name="Liu Q."/>
            <person name="Xin Y.-H."/>
        </authorList>
    </citation>
    <scope>NUCLEOTIDE SEQUENCE [LARGE SCALE GENOMIC DNA]</scope>
    <source>
        <strain evidence="1 2">ZT4R6</strain>
    </source>
</reference>
<organism evidence="1 2">
    <name type="scientific">Flavobacterium zepuense</name>
    <dbReference type="NCBI Taxonomy" id="2593302"/>
    <lineage>
        <taxon>Bacteria</taxon>
        <taxon>Pseudomonadati</taxon>
        <taxon>Bacteroidota</taxon>
        <taxon>Flavobacteriia</taxon>
        <taxon>Flavobacteriales</taxon>
        <taxon>Flavobacteriaceae</taxon>
        <taxon>Flavobacterium</taxon>
    </lineage>
</organism>
<dbReference type="AlphaFoldDB" id="A0A552V4F9"/>
<accession>A0A552V4F9</accession>
<dbReference type="EMBL" id="VJVZ01000004">
    <property type="protein sequence ID" value="TRW25364.1"/>
    <property type="molecule type" value="Genomic_DNA"/>
</dbReference>
<dbReference type="RefSeq" id="WP_143372947.1">
    <property type="nucleotide sequence ID" value="NZ_VJVZ01000004.1"/>
</dbReference>
<dbReference type="OrthoDB" id="7066515at2"/>
<comment type="caution">
    <text evidence="1">The sequence shown here is derived from an EMBL/GenBank/DDBJ whole genome shotgun (WGS) entry which is preliminary data.</text>
</comment>
<proteinExistence type="predicted"/>
<sequence>MSEKFKFPNAGIHIVAHKVGEADYFLEQLKKCHSWDQEFDYNFSAFVSAMRSITFSLQFVMSKYPGFDEWYKIRQEKLRSSKLAKAFVEFRNHAQKTGIIPIAKERSFNEGIFYETTQFYVPKYSETKGVPDGTVKELSERCLIEILTVVAECYKDFDVYIDPRVLFTERALEKLNWTIEDIEEMCGFPRGYTNMNFKDDTFSNEEIRLNLLRNHGGDETLQIYLDKYIK</sequence>